<sequence length="270" mass="30333">MTSCKSGNCKCNVDKTPTTTTTSLAMAEIDMTHEATPLVDPEIFVRVQQSIDEDALVRESLRATIKELERYTRTILAILARSHSTSSAQLPSVLKSTGKHFNDLRTALKQLSDVASEHPYYKYNGMWTNQLQQASYCAVLYAWLGGSISESVAQEGRLLSIEEVGQVLDVPVNVADKDIFHLTIEEYLHSLVSLINELSRLAINSVTLGIYQRPLLISRFVKDLFAAFQVLNLKNDSLRRRFDSIKYDVKKVEEVVYDLSLRGKIDPSSN</sequence>
<keyword evidence="9" id="KW-1185">Reference proteome</keyword>
<dbReference type="AlphaFoldDB" id="A0A0E9NEU4"/>
<keyword evidence="4" id="KW-0963">Cytoplasm</keyword>
<dbReference type="InterPro" id="IPR016068">
    <property type="entry name" value="Translin_N"/>
</dbReference>
<dbReference type="Gene3D" id="1.20.58.190">
    <property type="entry name" value="Translin, domain 1"/>
    <property type="match status" value="1"/>
</dbReference>
<dbReference type="PANTHER" id="PTHR10741">
    <property type="entry name" value="TRANSLIN AND TRANSLIN ASSOCIATED PROTEIN X"/>
    <property type="match status" value="1"/>
</dbReference>
<gene>
    <name evidence="8" type="ORF">G7K_2521-t1</name>
</gene>
<comment type="caution">
    <text evidence="8">The sequence shown here is derived from an EMBL/GenBank/DDBJ whole genome shotgun (WGS) entry which is preliminary data.</text>
</comment>
<keyword evidence="6" id="KW-0238">DNA-binding</keyword>
<keyword evidence="5" id="KW-0694">RNA-binding</keyword>
<evidence type="ECO:0000256" key="1">
    <source>
        <dbReference type="ARBA" id="ARBA00004123"/>
    </source>
</evidence>
<evidence type="ECO:0000256" key="6">
    <source>
        <dbReference type="ARBA" id="ARBA00023125"/>
    </source>
</evidence>
<comment type="subcellular location">
    <subcellularLocation>
        <location evidence="2">Cytoplasm</location>
    </subcellularLocation>
    <subcellularLocation>
        <location evidence="1">Nucleus</location>
    </subcellularLocation>
</comment>
<evidence type="ECO:0000256" key="7">
    <source>
        <dbReference type="ARBA" id="ARBA00023242"/>
    </source>
</evidence>
<dbReference type="GO" id="GO:0043565">
    <property type="term" value="F:sequence-specific DNA binding"/>
    <property type="evidence" value="ECO:0007669"/>
    <property type="project" value="InterPro"/>
</dbReference>
<dbReference type="CDD" id="cd14819">
    <property type="entry name" value="Translin"/>
    <property type="match status" value="1"/>
</dbReference>
<evidence type="ECO:0008006" key="10">
    <source>
        <dbReference type="Google" id="ProtNLM"/>
    </source>
</evidence>
<dbReference type="InterPro" id="IPR036081">
    <property type="entry name" value="Translin_sf"/>
</dbReference>
<reference evidence="8 9" key="3">
    <citation type="journal article" date="2015" name="Genome Announc.">
        <title>Draft Genome Sequence of the Archiascomycetous Yeast Saitoella complicata.</title>
        <authorList>
            <person name="Yamauchi K."/>
            <person name="Kondo S."/>
            <person name="Hamamoto M."/>
            <person name="Takahashi Y."/>
            <person name="Ogura Y."/>
            <person name="Hayashi T."/>
            <person name="Nishida H."/>
        </authorList>
    </citation>
    <scope>NUCLEOTIDE SEQUENCE [LARGE SCALE GENOMIC DNA]</scope>
    <source>
        <strain evidence="8 9">NRRL Y-17804</strain>
    </source>
</reference>
<dbReference type="Gene3D" id="1.20.58.200">
    <property type="entry name" value="Translin, domain 2"/>
    <property type="match status" value="1"/>
</dbReference>
<evidence type="ECO:0000313" key="9">
    <source>
        <dbReference type="Proteomes" id="UP000033140"/>
    </source>
</evidence>
<protein>
    <recommendedName>
        <fullName evidence="10">Translin</fullName>
    </recommendedName>
</protein>
<dbReference type="OMA" id="DAFHFTI"/>
<reference evidence="8 9" key="1">
    <citation type="journal article" date="2011" name="J. Gen. Appl. Microbiol.">
        <title>Draft genome sequencing of the enigmatic yeast Saitoella complicata.</title>
        <authorList>
            <person name="Nishida H."/>
            <person name="Hamamoto M."/>
            <person name="Sugiyama J."/>
        </authorList>
    </citation>
    <scope>NUCLEOTIDE SEQUENCE [LARGE SCALE GENOMIC DNA]</scope>
    <source>
        <strain evidence="8 9">NRRL Y-17804</strain>
    </source>
</reference>
<keyword evidence="7" id="KW-0539">Nucleus</keyword>
<reference evidence="8 9" key="2">
    <citation type="journal article" date="2014" name="J. Gen. Appl. Microbiol.">
        <title>The early diverging ascomycetous budding yeast Saitoella complicata has three histone deacetylases belonging to the Clr6, Hos2, and Rpd3 lineages.</title>
        <authorList>
            <person name="Nishida H."/>
            <person name="Matsumoto T."/>
            <person name="Kondo S."/>
            <person name="Hamamoto M."/>
            <person name="Yoshikawa H."/>
        </authorList>
    </citation>
    <scope>NUCLEOTIDE SEQUENCE [LARGE SCALE GENOMIC DNA]</scope>
    <source>
        <strain evidence="8 9">NRRL Y-17804</strain>
    </source>
</reference>
<evidence type="ECO:0000256" key="5">
    <source>
        <dbReference type="ARBA" id="ARBA00022884"/>
    </source>
</evidence>
<dbReference type="FunFam" id="1.20.58.200:FF:000002">
    <property type="entry name" value="Putative translin"/>
    <property type="match status" value="1"/>
</dbReference>
<dbReference type="GO" id="GO:0003723">
    <property type="term" value="F:RNA binding"/>
    <property type="evidence" value="ECO:0007669"/>
    <property type="project" value="UniProtKB-KW"/>
</dbReference>
<dbReference type="InterPro" id="IPR033956">
    <property type="entry name" value="Translin"/>
</dbReference>
<dbReference type="Proteomes" id="UP000033140">
    <property type="component" value="Unassembled WGS sequence"/>
</dbReference>
<evidence type="ECO:0000256" key="3">
    <source>
        <dbReference type="ARBA" id="ARBA00005902"/>
    </source>
</evidence>
<dbReference type="InterPro" id="IPR016069">
    <property type="entry name" value="Translin_C"/>
</dbReference>
<evidence type="ECO:0000256" key="2">
    <source>
        <dbReference type="ARBA" id="ARBA00004496"/>
    </source>
</evidence>
<proteinExistence type="inferred from homology"/>
<dbReference type="STRING" id="698492.A0A0E9NEU4"/>
<dbReference type="GO" id="GO:0016070">
    <property type="term" value="P:RNA metabolic process"/>
    <property type="evidence" value="ECO:0007669"/>
    <property type="project" value="InterPro"/>
</dbReference>
<dbReference type="InterPro" id="IPR002848">
    <property type="entry name" value="Translin_fam"/>
</dbReference>
<dbReference type="EMBL" id="BACD03000014">
    <property type="protein sequence ID" value="GAO48348.1"/>
    <property type="molecule type" value="Genomic_DNA"/>
</dbReference>
<evidence type="ECO:0000256" key="4">
    <source>
        <dbReference type="ARBA" id="ARBA00022490"/>
    </source>
</evidence>
<name>A0A0E9NEU4_SAICN</name>
<dbReference type="GO" id="GO:0005634">
    <property type="term" value="C:nucleus"/>
    <property type="evidence" value="ECO:0007669"/>
    <property type="project" value="UniProtKB-SubCell"/>
</dbReference>
<dbReference type="GO" id="GO:0003697">
    <property type="term" value="F:single-stranded DNA binding"/>
    <property type="evidence" value="ECO:0007669"/>
    <property type="project" value="InterPro"/>
</dbReference>
<dbReference type="Pfam" id="PF01997">
    <property type="entry name" value="Translin"/>
    <property type="match status" value="1"/>
</dbReference>
<organism evidence="8 9">
    <name type="scientific">Saitoella complicata (strain BCRC 22490 / CBS 7301 / JCM 7358 / NBRC 10748 / NRRL Y-17804)</name>
    <dbReference type="NCBI Taxonomy" id="698492"/>
    <lineage>
        <taxon>Eukaryota</taxon>
        <taxon>Fungi</taxon>
        <taxon>Dikarya</taxon>
        <taxon>Ascomycota</taxon>
        <taxon>Taphrinomycotina</taxon>
        <taxon>Taphrinomycotina incertae sedis</taxon>
        <taxon>Saitoella</taxon>
    </lineage>
</organism>
<comment type="similarity">
    <text evidence="3">Belongs to the translin family.</text>
</comment>
<dbReference type="SUPFAM" id="SSF74784">
    <property type="entry name" value="Translin"/>
    <property type="match status" value="1"/>
</dbReference>
<accession>A0A0E9NEU4</accession>
<dbReference type="GO" id="GO:0005737">
    <property type="term" value="C:cytoplasm"/>
    <property type="evidence" value="ECO:0007669"/>
    <property type="project" value="UniProtKB-SubCell"/>
</dbReference>
<evidence type="ECO:0000313" key="8">
    <source>
        <dbReference type="EMBL" id="GAO48348.1"/>
    </source>
</evidence>